<dbReference type="InterPro" id="IPR016167">
    <property type="entry name" value="FAD-bd_PCMH_sub1"/>
</dbReference>
<accession>A0ABY6IPV2</accession>
<dbReference type="InterPro" id="IPR016166">
    <property type="entry name" value="FAD-bd_PCMH"/>
</dbReference>
<keyword evidence="9 19" id="KW-0285">Flavoprotein</keyword>
<evidence type="ECO:0000256" key="15">
    <source>
        <dbReference type="ARBA" id="ARBA00023306"/>
    </source>
</evidence>
<keyword evidence="13 19" id="KW-0573">Peptidoglycan synthesis</keyword>
<evidence type="ECO:0000256" key="3">
    <source>
        <dbReference type="ARBA" id="ARBA00004496"/>
    </source>
</evidence>
<evidence type="ECO:0000259" key="20">
    <source>
        <dbReference type="PROSITE" id="PS51387"/>
    </source>
</evidence>
<dbReference type="Pfam" id="PF01565">
    <property type="entry name" value="FAD_binding_4"/>
    <property type="match status" value="1"/>
</dbReference>
<dbReference type="PROSITE" id="PS51387">
    <property type="entry name" value="FAD_PCMH"/>
    <property type="match status" value="1"/>
</dbReference>
<evidence type="ECO:0000256" key="7">
    <source>
        <dbReference type="ARBA" id="ARBA00022490"/>
    </source>
</evidence>
<dbReference type="Proteomes" id="UP001163882">
    <property type="component" value="Chromosome"/>
</dbReference>
<evidence type="ECO:0000256" key="1">
    <source>
        <dbReference type="ARBA" id="ARBA00001974"/>
    </source>
</evidence>
<evidence type="ECO:0000256" key="12">
    <source>
        <dbReference type="ARBA" id="ARBA00022960"/>
    </source>
</evidence>
<keyword evidence="22" id="KW-1185">Reference proteome</keyword>
<keyword evidence="10 19" id="KW-0274">FAD</keyword>
<keyword evidence="8 19" id="KW-0132">Cell division</keyword>
<evidence type="ECO:0000256" key="19">
    <source>
        <dbReference type="HAMAP-Rule" id="MF_00037"/>
    </source>
</evidence>
<name>A0ABY6IPV2_9HYPH</name>
<evidence type="ECO:0000256" key="5">
    <source>
        <dbReference type="ARBA" id="ARBA00012518"/>
    </source>
</evidence>
<dbReference type="NCBIfam" id="NF010478">
    <property type="entry name" value="PRK13903.1"/>
    <property type="match status" value="1"/>
</dbReference>
<dbReference type="RefSeq" id="WP_264226245.1">
    <property type="nucleotide sequence ID" value="NZ_CP107716.1"/>
</dbReference>
<gene>
    <name evidence="19 21" type="primary">murB</name>
    <name evidence="21" type="ORF">OF122_02280</name>
</gene>
<dbReference type="Gene3D" id="3.30.43.10">
    <property type="entry name" value="Uridine Diphospho-n-acetylenolpyruvylglucosamine Reductase, domain 2"/>
    <property type="match status" value="1"/>
</dbReference>
<evidence type="ECO:0000256" key="8">
    <source>
        <dbReference type="ARBA" id="ARBA00022618"/>
    </source>
</evidence>
<evidence type="ECO:0000256" key="13">
    <source>
        <dbReference type="ARBA" id="ARBA00022984"/>
    </source>
</evidence>
<dbReference type="NCBIfam" id="NF000755">
    <property type="entry name" value="PRK00046.1"/>
    <property type="match status" value="1"/>
</dbReference>
<comment type="similarity">
    <text evidence="19">Belongs to the MurB family.</text>
</comment>
<comment type="subcellular location">
    <subcellularLocation>
        <location evidence="3 19">Cytoplasm</location>
    </subcellularLocation>
</comment>
<evidence type="ECO:0000256" key="4">
    <source>
        <dbReference type="ARBA" id="ARBA00004752"/>
    </source>
</evidence>
<evidence type="ECO:0000313" key="22">
    <source>
        <dbReference type="Proteomes" id="UP001163882"/>
    </source>
</evidence>
<evidence type="ECO:0000256" key="11">
    <source>
        <dbReference type="ARBA" id="ARBA00022857"/>
    </source>
</evidence>
<evidence type="ECO:0000256" key="10">
    <source>
        <dbReference type="ARBA" id="ARBA00022827"/>
    </source>
</evidence>
<dbReference type="GO" id="GO:0008762">
    <property type="term" value="F:UDP-N-acetylmuramate dehydrogenase activity"/>
    <property type="evidence" value="ECO:0007669"/>
    <property type="project" value="UniProtKB-EC"/>
</dbReference>
<dbReference type="Pfam" id="PF02873">
    <property type="entry name" value="MurB_C"/>
    <property type="match status" value="1"/>
</dbReference>
<keyword evidence="11 19" id="KW-0521">NADP</keyword>
<keyword evidence="14 19" id="KW-0560">Oxidoreductase</keyword>
<evidence type="ECO:0000256" key="16">
    <source>
        <dbReference type="ARBA" id="ARBA00023316"/>
    </source>
</evidence>
<comment type="pathway">
    <text evidence="4 19">Cell wall biogenesis; peptidoglycan biosynthesis.</text>
</comment>
<comment type="function">
    <text evidence="2 19">Cell wall formation.</text>
</comment>
<comment type="catalytic activity">
    <reaction evidence="18 19">
        <text>UDP-N-acetyl-alpha-D-muramate + NADP(+) = UDP-N-acetyl-3-O-(1-carboxyvinyl)-alpha-D-glucosamine + NADPH + H(+)</text>
        <dbReference type="Rhea" id="RHEA:12248"/>
        <dbReference type="ChEBI" id="CHEBI:15378"/>
        <dbReference type="ChEBI" id="CHEBI:57783"/>
        <dbReference type="ChEBI" id="CHEBI:58349"/>
        <dbReference type="ChEBI" id="CHEBI:68483"/>
        <dbReference type="ChEBI" id="CHEBI:70757"/>
        <dbReference type="EC" id="1.3.1.98"/>
    </reaction>
</comment>
<evidence type="ECO:0000313" key="21">
    <source>
        <dbReference type="EMBL" id="UYQ72633.1"/>
    </source>
</evidence>
<dbReference type="NCBIfam" id="TIGR00179">
    <property type="entry name" value="murB"/>
    <property type="match status" value="1"/>
</dbReference>
<evidence type="ECO:0000256" key="6">
    <source>
        <dbReference type="ARBA" id="ARBA00015188"/>
    </source>
</evidence>
<proteinExistence type="inferred from homology"/>
<evidence type="ECO:0000256" key="9">
    <source>
        <dbReference type="ARBA" id="ARBA00022630"/>
    </source>
</evidence>
<dbReference type="InterPro" id="IPR036635">
    <property type="entry name" value="MurB_C_sf"/>
</dbReference>
<feature type="domain" description="FAD-binding PCMH-type" evidence="20">
    <location>
        <begin position="15"/>
        <end position="187"/>
    </location>
</feature>
<dbReference type="InterPro" id="IPR003170">
    <property type="entry name" value="MurB"/>
</dbReference>
<comment type="cofactor">
    <cofactor evidence="1 19">
        <name>FAD</name>
        <dbReference type="ChEBI" id="CHEBI:57692"/>
    </cofactor>
</comment>
<dbReference type="SUPFAM" id="SSF56176">
    <property type="entry name" value="FAD-binding/transporter-associated domain-like"/>
    <property type="match status" value="1"/>
</dbReference>
<feature type="active site" description="Proton donor" evidence="19">
    <location>
        <position position="231"/>
    </location>
</feature>
<evidence type="ECO:0000256" key="18">
    <source>
        <dbReference type="ARBA" id="ARBA00048914"/>
    </source>
</evidence>
<feature type="active site" evidence="19">
    <location>
        <position position="327"/>
    </location>
</feature>
<evidence type="ECO:0000256" key="14">
    <source>
        <dbReference type="ARBA" id="ARBA00023002"/>
    </source>
</evidence>
<dbReference type="HAMAP" id="MF_00037">
    <property type="entry name" value="MurB"/>
    <property type="match status" value="1"/>
</dbReference>
<reference evidence="21" key="1">
    <citation type="submission" date="2022-10" db="EMBL/GenBank/DDBJ databases">
        <title>YIM 151497 complete genome.</title>
        <authorList>
            <person name="Chen X."/>
        </authorList>
    </citation>
    <scope>NUCLEOTIDE SEQUENCE</scope>
    <source>
        <strain evidence="21">YIM 151497</strain>
    </source>
</reference>
<dbReference type="InterPro" id="IPR036318">
    <property type="entry name" value="FAD-bd_PCMH-like_sf"/>
</dbReference>
<dbReference type="InterPro" id="IPR011601">
    <property type="entry name" value="MurB_C"/>
</dbReference>
<feature type="active site" evidence="19">
    <location>
        <position position="164"/>
    </location>
</feature>
<organism evidence="21 22">
    <name type="scientific">Pelagibacterium flavum</name>
    <dbReference type="NCBI Taxonomy" id="2984530"/>
    <lineage>
        <taxon>Bacteria</taxon>
        <taxon>Pseudomonadati</taxon>
        <taxon>Pseudomonadota</taxon>
        <taxon>Alphaproteobacteria</taxon>
        <taxon>Hyphomicrobiales</taxon>
        <taxon>Devosiaceae</taxon>
        <taxon>Pelagibacterium</taxon>
    </lineage>
</organism>
<keyword evidence="16 19" id="KW-0961">Cell wall biogenesis/degradation</keyword>
<keyword evidence="12 19" id="KW-0133">Cell shape</keyword>
<dbReference type="EC" id="1.3.1.98" evidence="5 19"/>
<keyword evidence="15 19" id="KW-0131">Cell cycle</keyword>
<dbReference type="EMBL" id="CP107716">
    <property type="protein sequence ID" value="UYQ72633.1"/>
    <property type="molecule type" value="Genomic_DNA"/>
</dbReference>
<keyword evidence="7 19" id="KW-0963">Cytoplasm</keyword>
<dbReference type="SUPFAM" id="SSF56194">
    <property type="entry name" value="Uridine diphospho-N-Acetylenolpyruvylglucosamine reductase, MurB, C-terminal domain"/>
    <property type="match status" value="1"/>
</dbReference>
<dbReference type="PANTHER" id="PTHR21071">
    <property type="entry name" value="UDP-N-ACETYLENOLPYRUVOYLGLUCOSAMINE REDUCTASE"/>
    <property type="match status" value="1"/>
</dbReference>
<dbReference type="Gene3D" id="3.30.465.10">
    <property type="match status" value="1"/>
</dbReference>
<sequence>MQPVSDFELSQNNTLGLTSRARFGAIAHNRQEVVEAVRYARRNDLELHVLGEGSNVVLSEYIDAFVLLMRIGGCEVSGTFPLGDHVTAGAGVPWHRLVEWTLAENLPGLENLAGIPGTVGAAPVQNIGAYGAELAEFFHSLLALDTATLQICRFDGADCGFNYRDSIFKRGARRFIILEVTLKLPHRWEPRIGYSGLEGLIDATPVQVMQTVLDLRKRKLPDWRRMGNAGSFFHNPVVAHTRASELLIDFPTMPVHPMPNGRAKLSAGWLIEQCGLKGVRRGGASMSVDHGLVMVNHGGASQQDVTCLAEQVRNRVLEKFKVELAQEPVAIGANRVHP</sequence>
<evidence type="ECO:0000256" key="2">
    <source>
        <dbReference type="ARBA" id="ARBA00003921"/>
    </source>
</evidence>
<dbReference type="PANTHER" id="PTHR21071:SF4">
    <property type="entry name" value="UDP-N-ACETYLENOLPYRUVOYLGLUCOSAMINE REDUCTASE"/>
    <property type="match status" value="1"/>
</dbReference>
<protein>
    <recommendedName>
        <fullName evidence="6 19">UDP-N-acetylenolpyruvoylglucosamine reductase</fullName>
        <ecNumber evidence="5 19">1.3.1.98</ecNumber>
    </recommendedName>
    <alternativeName>
        <fullName evidence="17 19">UDP-N-acetylmuramate dehydrogenase</fullName>
    </alternativeName>
</protein>
<dbReference type="InterPro" id="IPR016169">
    <property type="entry name" value="FAD-bd_PCMH_sub2"/>
</dbReference>
<dbReference type="InterPro" id="IPR006094">
    <property type="entry name" value="Oxid_FAD_bind_N"/>
</dbReference>
<dbReference type="Gene3D" id="3.90.78.10">
    <property type="entry name" value="UDP-N-acetylenolpyruvoylglucosamine reductase, C-terminal domain"/>
    <property type="match status" value="1"/>
</dbReference>
<evidence type="ECO:0000256" key="17">
    <source>
        <dbReference type="ARBA" id="ARBA00031026"/>
    </source>
</evidence>